<evidence type="ECO:0000256" key="1">
    <source>
        <dbReference type="SAM" id="SignalP"/>
    </source>
</evidence>
<dbReference type="EMBL" id="FQNC01000088">
    <property type="protein sequence ID" value="SGZ27577.1"/>
    <property type="molecule type" value="Genomic_DNA"/>
</dbReference>
<sequence length="107" mass="12218">MKYSLFFIAYVVIAAVNARLSPPTLSSPFRKSTNSIIPRSLRLVEYRTDHPGITCLALARSFRERVKLPIYNEDRGWCASRTAKTEAKMRNQSSKRSIYLSFDPGCK</sequence>
<evidence type="ECO:0000313" key="3">
    <source>
        <dbReference type="Proteomes" id="UP000249464"/>
    </source>
</evidence>
<protein>
    <submittedName>
        <fullName evidence="2">BQ5605_C026g10131 protein</fullName>
    </submittedName>
</protein>
<keyword evidence="3" id="KW-1185">Reference proteome</keyword>
<keyword evidence="1" id="KW-0732">Signal</keyword>
<dbReference type="Proteomes" id="UP000249464">
    <property type="component" value="Unassembled WGS sequence"/>
</dbReference>
<gene>
    <name evidence="2" type="primary">BQ5605_C026g10131</name>
    <name evidence="2" type="ORF">BQ5605_C026G10131</name>
</gene>
<feature type="chain" id="PRO_5015959769" evidence="1">
    <location>
        <begin position="19"/>
        <end position="107"/>
    </location>
</feature>
<reference evidence="2 3" key="1">
    <citation type="submission" date="2016-11" db="EMBL/GenBank/DDBJ databases">
        <authorList>
            <person name="Jaros S."/>
            <person name="Januszkiewicz K."/>
            <person name="Wedrychowicz H."/>
        </authorList>
    </citation>
    <scope>NUCLEOTIDE SEQUENCE [LARGE SCALE GENOMIC DNA]</scope>
</reference>
<feature type="signal peptide" evidence="1">
    <location>
        <begin position="1"/>
        <end position="18"/>
    </location>
</feature>
<proteinExistence type="predicted"/>
<accession>A0A2X0NFF0</accession>
<dbReference type="AlphaFoldDB" id="A0A2X0NFF0"/>
<name>A0A2X0NFF0_9BASI</name>
<organism evidence="2 3">
    <name type="scientific">Microbotryum silenes-dioicae</name>
    <dbReference type="NCBI Taxonomy" id="796604"/>
    <lineage>
        <taxon>Eukaryota</taxon>
        <taxon>Fungi</taxon>
        <taxon>Dikarya</taxon>
        <taxon>Basidiomycota</taxon>
        <taxon>Pucciniomycotina</taxon>
        <taxon>Microbotryomycetes</taxon>
        <taxon>Microbotryales</taxon>
        <taxon>Microbotryaceae</taxon>
        <taxon>Microbotryum</taxon>
    </lineage>
</organism>
<evidence type="ECO:0000313" key="2">
    <source>
        <dbReference type="EMBL" id="SGZ27577.1"/>
    </source>
</evidence>